<dbReference type="GO" id="GO:0005886">
    <property type="term" value="C:plasma membrane"/>
    <property type="evidence" value="ECO:0007669"/>
    <property type="project" value="UniProtKB-SubCell"/>
</dbReference>
<dbReference type="InterPro" id="IPR003838">
    <property type="entry name" value="ABC3_permease_C"/>
</dbReference>
<feature type="transmembrane region" description="Helical" evidence="8">
    <location>
        <begin position="994"/>
        <end position="1014"/>
    </location>
</feature>
<keyword evidence="4 8" id="KW-1133">Transmembrane helix</keyword>
<organism evidence="11 12">
    <name type="scientific">Actinoplanes auranticolor</name>
    <dbReference type="NCBI Taxonomy" id="47988"/>
    <lineage>
        <taxon>Bacteria</taxon>
        <taxon>Bacillati</taxon>
        <taxon>Actinomycetota</taxon>
        <taxon>Actinomycetes</taxon>
        <taxon>Micromonosporales</taxon>
        <taxon>Micromonosporaceae</taxon>
        <taxon>Actinoplanes</taxon>
    </lineage>
</organism>
<evidence type="ECO:0000256" key="3">
    <source>
        <dbReference type="ARBA" id="ARBA00022692"/>
    </source>
</evidence>
<dbReference type="PANTHER" id="PTHR30572:SF4">
    <property type="entry name" value="ABC TRANSPORTER PERMEASE YTRF"/>
    <property type="match status" value="1"/>
</dbReference>
<feature type="transmembrane region" description="Helical" evidence="8">
    <location>
        <begin position="471"/>
        <end position="492"/>
    </location>
</feature>
<dbReference type="EMBL" id="BOQL01000082">
    <property type="protein sequence ID" value="GIM79444.1"/>
    <property type="molecule type" value="Genomic_DNA"/>
</dbReference>
<feature type="transmembrane region" description="Helical" evidence="8">
    <location>
        <begin position="339"/>
        <end position="365"/>
    </location>
</feature>
<feature type="transmembrane region" description="Helical" evidence="8">
    <location>
        <begin position="296"/>
        <end position="318"/>
    </location>
</feature>
<dbReference type="AlphaFoldDB" id="A0A919SXF7"/>
<keyword evidence="3 8" id="KW-0812">Transmembrane</keyword>
<feature type="transmembrane region" description="Helical" evidence="8">
    <location>
        <begin position="430"/>
        <end position="451"/>
    </location>
</feature>
<comment type="similarity">
    <text evidence="6">Belongs to the ABC-4 integral membrane protein family.</text>
</comment>
<evidence type="ECO:0000256" key="7">
    <source>
        <dbReference type="SAM" id="MobiDB-lite"/>
    </source>
</evidence>
<dbReference type="RefSeq" id="WP_212994374.1">
    <property type="nucleotide sequence ID" value="NZ_BAABEA010000048.1"/>
</dbReference>
<feature type="transmembrane region" description="Helical" evidence="8">
    <location>
        <begin position="893"/>
        <end position="912"/>
    </location>
</feature>
<feature type="transmembrane region" description="Helical" evidence="8">
    <location>
        <begin position="385"/>
        <end position="409"/>
    </location>
</feature>
<feature type="signal peptide" evidence="9">
    <location>
        <begin position="1"/>
        <end position="28"/>
    </location>
</feature>
<reference evidence="11" key="1">
    <citation type="submission" date="2021-03" db="EMBL/GenBank/DDBJ databases">
        <title>Whole genome shotgun sequence of Actinoplanes auranticolor NBRC 12245.</title>
        <authorList>
            <person name="Komaki H."/>
            <person name="Tamura T."/>
        </authorList>
    </citation>
    <scope>NUCLEOTIDE SEQUENCE</scope>
    <source>
        <strain evidence="11">NBRC 12245</strain>
    </source>
</reference>
<evidence type="ECO:0000256" key="1">
    <source>
        <dbReference type="ARBA" id="ARBA00004651"/>
    </source>
</evidence>
<evidence type="ECO:0000256" key="6">
    <source>
        <dbReference type="ARBA" id="ARBA00038076"/>
    </source>
</evidence>
<dbReference type="GO" id="GO:0022857">
    <property type="term" value="F:transmembrane transporter activity"/>
    <property type="evidence" value="ECO:0007669"/>
    <property type="project" value="TreeGrafter"/>
</dbReference>
<evidence type="ECO:0000256" key="8">
    <source>
        <dbReference type="SAM" id="Phobius"/>
    </source>
</evidence>
<feature type="transmembrane region" description="Helical" evidence="8">
    <location>
        <begin position="527"/>
        <end position="546"/>
    </location>
</feature>
<evidence type="ECO:0000256" key="2">
    <source>
        <dbReference type="ARBA" id="ARBA00022475"/>
    </source>
</evidence>
<comment type="caution">
    <text evidence="11">The sequence shown here is derived from an EMBL/GenBank/DDBJ whole genome shotgun (WGS) entry which is preliminary data.</text>
</comment>
<feature type="domain" description="ABC3 transporter permease C-terminal" evidence="10">
    <location>
        <begin position="898"/>
        <end position="1016"/>
    </location>
</feature>
<dbReference type="Pfam" id="PF02687">
    <property type="entry name" value="FtsX"/>
    <property type="match status" value="2"/>
</dbReference>
<dbReference type="InterPro" id="IPR050250">
    <property type="entry name" value="Macrolide_Exporter_MacB"/>
</dbReference>
<name>A0A919SXF7_9ACTN</name>
<gene>
    <name evidence="11" type="ORF">Aau02nite_85820</name>
</gene>
<feature type="compositionally biased region" description="Low complexity" evidence="7">
    <location>
        <begin position="651"/>
        <end position="662"/>
    </location>
</feature>
<feature type="region of interest" description="Disordered" evidence="7">
    <location>
        <begin position="642"/>
        <end position="662"/>
    </location>
</feature>
<keyword evidence="9" id="KW-0732">Signal</keyword>
<keyword evidence="2" id="KW-1003">Cell membrane</keyword>
<keyword evidence="5 8" id="KW-0472">Membrane</keyword>
<sequence>MMLRRARGAAALLLAVAGVALTAATLLAALTVYSAAVTEASVRTAVAAADPAERSILVRGTAGDDPAVQQQRDAALRRSFGSGLGGVPVTVVGAAYGVGWGLAEPTGAVRPDSTGVAYASVLHVDDLADHARLTAGRWAAPGSSPAQATLAEPAARLLGRTVGDRIPLTDRRTGRVTEVVVAGVWRPVDAGDPYWRLMPEAATGVRPQSATYGPLVVDRADFAAGFAPSASAAWLVTPQLDATTLDEVSRVAAAAAAAGTGLPPPRGLDESASAETGLPALAARLPRADLVGRSTLVTPALLIIVLAGYGLLLMAVVLAEDRRGETALLRARGASRGWLAGLAVREALLVVLPAAAFGPVLAFGLVELASRIPALAAVLDLRPRLTAFTWLVAAVAAAGCALAVAGPAARRGRAYAAELAARSRPRTRSAVLRAGLDVVLLALAVLSWLQLRQYASPLSGAGSGGALGIDPLLAAAPTLGVIAGAVLTLRVLPPAARLGARLAERSADSAAVFGAWQAGRRSHAGPMVLVALAVAAGTVSWCLAGTSERSAADQADLRAGADLRLVENAGVPLADRSAALAALPGVATALPGVRTSVSLGSGGGTGGLVALDASAGPRVVRIRDDIAGGDPDGLWRTLAAARPAGGEAEVPGRGTVTTGPGVRTTALFADPTGRQVRTPIEPDATGRFTLAPPAGGSWRLAGFLVQASAAASGSTVDWRLDGLDVPLSAPQWQLADREFTEPVAHPRPDVLTAAYRVPESGRVDFAVVPAVAATPVPVAVTPAALAELRLRTGQTTTLNVEGVQVDVKIADTIAAVPGTDGGPALLADLPSLNAQLLGRRGVVPAIQEWWLATGEDAHAAAASAAARLDGIQVVDRRALAAASSDPFGAGARAALFGAALAALLLAAVGVAVDVQATTRRRAGELAVLHALGAGRRLLTRSLLVEQAFLTGLGALTGLLTGVLVAIAVAPLLVLTPAAARPVPVALPAIEWLRAAGTGVVLVALALALTALAAVRMHRRLVAAPPTWGQDQ</sequence>
<feature type="chain" id="PRO_5039673096" description="ABC3 transporter permease C-terminal domain-containing protein" evidence="9">
    <location>
        <begin position="29"/>
        <end position="1031"/>
    </location>
</feature>
<dbReference type="Proteomes" id="UP000681340">
    <property type="component" value="Unassembled WGS sequence"/>
</dbReference>
<keyword evidence="12" id="KW-1185">Reference proteome</keyword>
<evidence type="ECO:0000313" key="12">
    <source>
        <dbReference type="Proteomes" id="UP000681340"/>
    </source>
</evidence>
<proteinExistence type="inferred from homology"/>
<evidence type="ECO:0000256" key="4">
    <source>
        <dbReference type="ARBA" id="ARBA00022989"/>
    </source>
</evidence>
<protein>
    <recommendedName>
        <fullName evidence="10">ABC3 transporter permease C-terminal domain-containing protein</fullName>
    </recommendedName>
</protein>
<dbReference type="PANTHER" id="PTHR30572">
    <property type="entry name" value="MEMBRANE COMPONENT OF TRANSPORTER-RELATED"/>
    <property type="match status" value="1"/>
</dbReference>
<accession>A0A919SXF7</accession>
<evidence type="ECO:0000256" key="9">
    <source>
        <dbReference type="SAM" id="SignalP"/>
    </source>
</evidence>
<evidence type="ECO:0000259" key="10">
    <source>
        <dbReference type="Pfam" id="PF02687"/>
    </source>
</evidence>
<feature type="transmembrane region" description="Helical" evidence="8">
    <location>
        <begin position="947"/>
        <end position="974"/>
    </location>
</feature>
<feature type="domain" description="ABC3 transporter permease C-terminal" evidence="10">
    <location>
        <begin position="300"/>
        <end position="411"/>
    </location>
</feature>
<comment type="subcellular location">
    <subcellularLocation>
        <location evidence="1">Cell membrane</location>
        <topology evidence="1">Multi-pass membrane protein</topology>
    </subcellularLocation>
</comment>
<evidence type="ECO:0000256" key="5">
    <source>
        <dbReference type="ARBA" id="ARBA00023136"/>
    </source>
</evidence>
<evidence type="ECO:0000313" key="11">
    <source>
        <dbReference type="EMBL" id="GIM79444.1"/>
    </source>
</evidence>